<sequence>MLILFSCVEGTQDNPVQSRYCGVFCLDILGYMAVWKGSEIYSGMPSNYANFGLYFIEDPPTFKVREPPQPKLVDRWTEKRALFGVYDNIGILGDFLAHPKNLIKGPKWLRGWKGNELQRCIRKKKMVGDRMFVQDYHNLKKRIKYLYKRFNRTGKHR</sequence>
<dbReference type="PANTHER" id="PTHR13409">
    <property type="entry name" value="MITOCHONDRIAL 39S RIBOSOMAL PROTEIN L51"/>
    <property type="match status" value="1"/>
</dbReference>
<keyword evidence="10" id="KW-1185">Reference proteome</keyword>
<evidence type="ECO:0000256" key="1">
    <source>
        <dbReference type="ARBA" id="ARBA00004173"/>
    </source>
</evidence>
<evidence type="ECO:0000256" key="6">
    <source>
        <dbReference type="ARBA" id="ARBA00023274"/>
    </source>
</evidence>
<dbReference type="AlphaFoldDB" id="A0A803SY96"/>
<evidence type="ECO:0000256" key="3">
    <source>
        <dbReference type="ARBA" id="ARBA00022946"/>
    </source>
</evidence>
<dbReference type="PANTHER" id="PTHR13409:SF0">
    <property type="entry name" value="LARGE RIBOSOMAL SUBUNIT PROTEIN ML51"/>
    <property type="match status" value="1"/>
</dbReference>
<dbReference type="GO" id="GO:0006412">
    <property type="term" value="P:translation"/>
    <property type="evidence" value="ECO:0000318"/>
    <property type="project" value="GO_Central"/>
</dbReference>
<accession>A0A803SY96</accession>
<dbReference type="Ensembl" id="ENSACAT00000057337.1">
    <property type="protein sequence ID" value="ENSACAP00000027936.1"/>
    <property type="gene ID" value="ENSACAG00000042185.1"/>
</dbReference>
<reference evidence="9" key="1">
    <citation type="submission" date="2009-12" db="EMBL/GenBank/DDBJ databases">
        <title>The Genome Sequence of Anolis carolinensis (Green Anole Lizard).</title>
        <authorList>
            <consortium name="The Genome Sequencing Platform"/>
            <person name="Di Palma F."/>
            <person name="Alfoldi J."/>
            <person name="Heiman D."/>
            <person name="Young S."/>
            <person name="Grabherr M."/>
            <person name="Johnson J."/>
            <person name="Lander E.S."/>
            <person name="Lindblad-Toh K."/>
        </authorList>
    </citation>
    <scope>NUCLEOTIDE SEQUENCE [LARGE SCALE GENOMIC DNA]</scope>
    <source>
        <strain evidence="9">JBL SC #1</strain>
    </source>
</reference>
<dbReference type="Proteomes" id="UP000001646">
    <property type="component" value="Unplaced"/>
</dbReference>
<organism evidence="9 10">
    <name type="scientific">Anolis carolinensis</name>
    <name type="common">Green anole</name>
    <name type="synonym">American chameleon</name>
    <dbReference type="NCBI Taxonomy" id="28377"/>
    <lineage>
        <taxon>Eukaryota</taxon>
        <taxon>Metazoa</taxon>
        <taxon>Chordata</taxon>
        <taxon>Craniata</taxon>
        <taxon>Vertebrata</taxon>
        <taxon>Euteleostomi</taxon>
        <taxon>Lepidosauria</taxon>
        <taxon>Squamata</taxon>
        <taxon>Bifurcata</taxon>
        <taxon>Unidentata</taxon>
        <taxon>Episquamata</taxon>
        <taxon>Toxicofera</taxon>
        <taxon>Iguania</taxon>
        <taxon>Dactyloidae</taxon>
        <taxon>Anolis</taxon>
    </lineage>
</organism>
<reference evidence="9" key="2">
    <citation type="submission" date="2025-08" db="UniProtKB">
        <authorList>
            <consortium name="Ensembl"/>
        </authorList>
    </citation>
    <scope>IDENTIFICATION</scope>
</reference>
<evidence type="ECO:0000256" key="4">
    <source>
        <dbReference type="ARBA" id="ARBA00022980"/>
    </source>
</evidence>
<protein>
    <recommendedName>
        <fullName evidence="7">Large ribosomal subunit protein mL51</fullName>
    </recommendedName>
    <alternativeName>
        <fullName evidence="8">39S ribosomal protein L51, mitochondrial</fullName>
    </alternativeName>
</protein>
<keyword evidence="6" id="KW-0687">Ribonucleoprotein</keyword>
<keyword evidence="4" id="KW-0689">Ribosomal protein</keyword>
<reference evidence="9" key="3">
    <citation type="submission" date="2025-09" db="UniProtKB">
        <authorList>
            <consortium name="Ensembl"/>
        </authorList>
    </citation>
    <scope>IDENTIFICATION</scope>
</reference>
<evidence type="ECO:0000256" key="2">
    <source>
        <dbReference type="ARBA" id="ARBA00010972"/>
    </source>
</evidence>
<evidence type="ECO:0000256" key="8">
    <source>
        <dbReference type="ARBA" id="ARBA00035419"/>
    </source>
</evidence>
<comment type="subcellular location">
    <subcellularLocation>
        <location evidence="1">Mitochondrion</location>
    </subcellularLocation>
</comment>
<evidence type="ECO:0000256" key="5">
    <source>
        <dbReference type="ARBA" id="ARBA00023128"/>
    </source>
</evidence>
<dbReference type="InParanoid" id="A0A803SY96"/>
<keyword evidence="5" id="KW-0496">Mitochondrion</keyword>
<evidence type="ECO:0000256" key="7">
    <source>
        <dbReference type="ARBA" id="ARBA00035182"/>
    </source>
</evidence>
<dbReference type="FunCoup" id="A0A803SY96">
    <property type="interactions" value="351"/>
</dbReference>
<evidence type="ECO:0000313" key="10">
    <source>
        <dbReference type="Proteomes" id="UP000001646"/>
    </source>
</evidence>
<dbReference type="GeneTree" id="ENSGT00390000018821"/>
<gene>
    <name evidence="9" type="primary">MRPL51</name>
</gene>
<keyword evidence="3" id="KW-0809">Transit peptide</keyword>
<name>A0A803SY96_ANOCA</name>
<evidence type="ECO:0000313" key="9">
    <source>
        <dbReference type="Ensembl" id="ENSACAP00000027936.1"/>
    </source>
</evidence>
<dbReference type="InterPro" id="IPR019373">
    <property type="entry name" value="Ribosomal_mL51"/>
</dbReference>
<dbReference type="Pfam" id="PF10244">
    <property type="entry name" value="MRP-L51"/>
    <property type="match status" value="1"/>
</dbReference>
<proteinExistence type="inferred from homology"/>
<dbReference type="GO" id="GO:0005762">
    <property type="term" value="C:mitochondrial large ribosomal subunit"/>
    <property type="evidence" value="ECO:0000318"/>
    <property type="project" value="GO_Central"/>
</dbReference>
<dbReference type="GO" id="GO:0003735">
    <property type="term" value="F:structural constituent of ribosome"/>
    <property type="evidence" value="ECO:0000318"/>
    <property type="project" value="GO_Central"/>
</dbReference>
<comment type="similarity">
    <text evidence="2">Belongs to the mitochondrion-specific ribosomal protein mL51 family.</text>
</comment>